<dbReference type="PANTHER" id="PTHR42031">
    <property type="entry name" value="KEY LIME PATHOGENICITY PROTEIN"/>
    <property type="match status" value="1"/>
</dbReference>
<gene>
    <name evidence="3" type="ORF">OIDMADRAFT_59318</name>
</gene>
<feature type="region of interest" description="Disordered" evidence="1">
    <location>
        <begin position="216"/>
        <end position="260"/>
    </location>
</feature>
<accession>A0A0C3GYK1</accession>
<sequence>MSRIGMLRVSTFKHKNPWPDPQLSIGESWCEIGKTRCWEAVGPAQEVAGKILRHIKDLLESQHEHLNEGVCVPRALLFGLYMIGRAIEQARPTIIFSCENKAQRQRAMKVVRGSLLLDAYPAVLLAESSRPPRLSREPQQLGDICWDYDVQMPPAPETSTLSNRLVYYSHPQSSSHGIPVIIKSTEESLTSRKCTLGIVRIGDKLFGITVAHAFVDPPENNHPGEGGDLEFSLEHDSDDEDNEDENFIDATSRGSASPEQFTVDYTKSPDSFNSIISELDVEIQTLPSIAANQEIKLSKKYATKEPLQFLGRVAAMSRSTATSNLDWAVIHLECVDPFSWINTVKSFPPVQSIAYTLSETKKVQVVTASNGTIDGKITGTPTFMQVPQSIAFQEVWVVQLDGPLRRGDCGSWVIDPDKGTLFGYVTAGDPETSIAYIIPAYQAFHEIEQQMGAEVTFPPFDSVDHRIRILFNNRMRREENLRNSLRATLTSEFPDDASKNNVANMYTECRAAISRAAEDSLVLLEDNDSLAQAGPRIPKGGSADTTTSRETLSQWMSGQGSICNEPSLQSIDTTRLNPSASFHPANSSRVDDFKIDKDFFHYGSDEYAMNQNKSSQSVRPSGSRYSLKEVASSKHSYQRPKHNRVYCKECDGHPDGFRGEHELRRHQDRQHRKMVKKWICIQPPGSEHPTPAQPLSRCKACTQQKKKYGAYYNAAAHLRRAHFRPKSMGRERKVDEANKRGGKAGGDWPPMSELKHWMMEVDELVTDYSSAASLEEDALEEEEIEETSLSTVNDVTGGDYDTDPFIHDATFYGSSSLTNSELFSMPNMQFVDLAQHPQQSINSSIAGSQDGFEDFSFSKENHYTSGMADVAAQHPQQSIDSSIAGSQDGFEYLSFSQENHYTSGMADVAATSREEAA</sequence>
<feature type="compositionally biased region" description="Acidic residues" evidence="1">
    <location>
        <begin position="236"/>
        <end position="247"/>
    </location>
</feature>
<evidence type="ECO:0000313" key="3">
    <source>
        <dbReference type="EMBL" id="KIM96249.1"/>
    </source>
</evidence>
<reference evidence="3 4" key="1">
    <citation type="submission" date="2014-04" db="EMBL/GenBank/DDBJ databases">
        <authorList>
            <consortium name="DOE Joint Genome Institute"/>
            <person name="Kuo A."/>
            <person name="Martino E."/>
            <person name="Perotto S."/>
            <person name="Kohler A."/>
            <person name="Nagy L.G."/>
            <person name="Floudas D."/>
            <person name="Copeland A."/>
            <person name="Barry K.W."/>
            <person name="Cichocki N."/>
            <person name="Veneault-Fourrey C."/>
            <person name="LaButti K."/>
            <person name="Lindquist E.A."/>
            <person name="Lipzen A."/>
            <person name="Lundell T."/>
            <person name="Morin E."/>
            <person name="Murat C."/>
            <person name="Sun H."/>
            <person name="Tunlid A."/>
            <person name="Henrissat B."/>
            <person name="Grigoriev I.V."/>
            <person name="Hibbett D.S."/>
            <person name="Martin F."/>
            <person name="Nordberg H.P."/>
            <person name="Cantor M.N."/>
            <person name="Hua S.X."/>
        </authorList>
    </citation>
    <scope>NUCLEOTIDE SEQUENCE [LARGE SCALE GENOMIC DNA]</scope>
    <source>
        <strain evidence="3 4">Zn</strain>
    </source>
</reference>
<dbReference type="Pfam" id="PF25438">
    <property type="entry name" value="DUF7896"/>
    <property type="match status" value="1"/>
</dbReference>
<dbReference type="InParanoid" id="A0A0C3GYK1"/>
<proteinExistence type="predicted"/>
<name>A0A0C3GYK1_OIDMZ</name>
<feature type="compositionally biased region" description="Basic and acidic residues" evidence="1">
    <location>
        <begin position="728"/>
        <end position="739"/>
    </location>
</feature>
<protein>
    <recommendedName>
        <fullName evidence="2">DUF7896 domain-containing protein</fullName>
    </recommendedName>
</protein>
<feature type="region of interest" description="Disordered" evidence="1">
    <location>
        <begin position="727"/>
        <end position="751"/>
    </location>
</feature>
<evidence type="ECO:0000259" key="2">
    <source>
        <dbReference type="Pfam" id="PF25438"/>
    </source>
</evidence>
<dbReference type="InterPro" id="IPR009003">
    <property type="entry name" value="Peptidase_S1_PA"/>
</dbReference>
<dbReference type="Proteomes" id="UP000054321">
    <property type="component" value="Unassembled WGS sequence"/>
</dbReference>
<organism evidence="3 4">
    <name type="scientific">Oidiodendron maius (strain Zn)</name>
    <dbReference type="NCBI Taxonomy" id="913774"/>
    <lineage>
        <taxon>Eukaryota</taxon>
        <taxon>Fungi</taxon>
        <taxon>Dikarya</taxon>
        <taxon>Ascomycota</taxon>
        <taxon>Pezizomycotina</taxon>
        <taxon>Leotiomycetes</taxon>
        <taxon>Leotiomycetes incertae sedis</taxon>
        <taxon>Myxotrichaceae</taxon>
        <taxon>Oidiodendron</taxon>
    </lineage>
</organism>
<dbReference type="STRING" id="913774.A0A0C3GYK1"/>
<dbReference type="HOGENOM" id="CLU_315258_0_0_1"/>
<keyword evidence="4" id="KW-1185">Reference proteome</keyword>
<dbReference type="EMBL" id="KN832885">
    <property type="protein sequence ID" value="KIM96249.1"/>
    <property type="molecule type" value="Genomic_DNA"/>
</dbReference>
<reference evidence="4" key="2">
    <citation type="submission" date="2015-01" db="EMBL/GenBank/DDBJ databases">
        <title>Evolutionary Origins and Diversification of the Mycorrhizal Mutualists.</title>
        <authorList>
            <consortium name="DOE Joint Genome Institute"/>
            <consortium name="Mycorrhizal Genomics Consortium"/>
            <person name="Kohler A."/>
            <person name="Kuo A."/>
            <person name="Nagy L.G."/>
            <person name="Floudas D."/>
            <person name="Copeland A."/>
            <person name="Barry K.W."/>
            <person name="Cichocki N."/>
            <person name="Veneault-Fourrey C."/>
            <person name="LaButti K."/>
            <person name="Lindquist E.A."/>
            <person name="Lipzen A."/>
            <person name="Lundell T."/>
            <person name="Morin E."/>
            <person name="Murat C."/>
            <person name="Riley R."/>
            <person name="Ohm R."/>
            <person name="Sun H."/>
            <person name="Tunlid A."/>
            <person name="Henrissat B."/>
            <person name="Grigoriev I.V."/>
            <person name="Hibbett D.S."/>
            <person name="Martin F."/>
        </authorList>
    </citation>
    <scope>NUCLEOTIDE SEQUENCE [LARGE SCALE GENOMIC DNA]</scope>
    <source>
        <strain evidence="4">Zn</strain>
    </source>
</reference>
<feature type="domain" description="DUF7896" evidence="2">
    <location>
        <begin position="674"/>
        <end position="761"/>
    </location>
</feature>
<dbReference type="InterPro" id="IPR057218">
    <property type="entry name" value="DUF7896"/>
</dbReference>
<dbReference type="SUPFAM" id="SSF50494">
    <property type="entry name" value="Trypsin-like serine proteases"/>
    <property type="match status" value="1"/>
</dbReference>
<evidence type="ECO:0000256" key="1">
    <source>
        <dbReference type="SAM" id="MobiDB-lite"/>
    </source>
</evidence>
<evidence type="ECO:0000313" key="4">
    <source>
        <dbReference type="Proteomes" id="UP000054321"/>
    </source>
</evidence>
<dbReference type="OrthoDB" id="5377599at2759"/>
<dbReference type="PANTHER" id="PTHR42031:SF1">
    <property type="entry name" value="KEY LIME PATHOGENICITY PROTEIN"/>
    <property type="match status" value="1"/>
</dbReference>
<dbReference type="AlphaFoldDB" id="A0A0C3GYK1"/>